<dbReference type="GO" id="GO:0030246">
    <property type="term" value="F:carbohydrate binding"/>
    <property type="evidence" value="ECO:0007669"/>
    <property type="project" value="InterPro"/>
</dbReference>
<dbReference type="GO" id="GO:0005975">
    <property type="term" value="P:carbohydrate metabolic process"/>
    <property type="evidence" value="ECO:0007669"/>
    <property type="project" value="InterPro"/>
</dbReference>
<dbReference type="InterPro" id="IPR011013">
    <property type="entry name" value="Gal_mutarotase_sf_dom"/>
</dbReference>
<dbReference type="InterPro" id="IPR014718">
    <property type="entry name" value="GH-type_carb-bd"/>
</dbReference>
<dbReference type="Proteomes" id="UP000186406">
    <property type="component" value="Unassembled WGS sequence"/>
</dbReference>
<proteinExistence type="predicted"/>
<name>A0A1M7ZP23_9HYPH</name>
<dbReference type="AlphaFoldDB" id="A0A1M7ZP23"/>
<gene>
    <name evidence="2" type="ORF">SAMN02745172_03302</name>
</gene>
<evidence type="ECO:0000313" key="3">
    <source>
        <dbReference type="Proteomes" id="UP000186406"/>
    </source>
</evidence>
<dbReference type="SUPFAM" id="SSF74650">
    <property type="entry name" value="Galactose mutarotase-like"/>
    <property type="match status" value="1"/>
</dbReference>
<dbReference type="RefSeq" id="WP_175563722.1">
    <property type="nucleotide sequence ID" value="NZ_FRXO01000007.1"/>
</dbReference>
<sequence length="321" mass="35010">MSAHEARQSDHRHATDATSERPERDGEAVALAAGPWRLDLLPGLGGRIASLRWRHPDSGWIDLLAPMKSRDDHGEDAGCFPLTPFSNRLRHGRFTFAGRSVSMPLNTPGPHVEHGHGWQRPWRVAATGPESVTLVYEHAPDAWPYPYVAQQEFSLHPDRLDISLTIANRGTEPMPVGFGLHPYFPATPLATLEAAPSWGWEVDAEVMPVRRVAAGDLWGPSSRMAVASRVLDNAFGGWNGTAEIRWPERAAGLRMTADAPLRHLVVYTPPGADHFCAEPVSNCTDAFNLDLGPEKTGLIVLAPSAQCSATVSFFPFVLSSP</sequence>
<evidence type="ECO:0000256" key="1">
    <source>
        <dbReference type="SAM" id="MobiDB-lite"/>
    </source>
</evidence>
<evidence type="ECO:0000313" key="2">
    <source>
        <dbReference type="EMBL" id="SHO66643.1"/>
    </source>
</evidence>
<accession>A0A1M7ZP23</accession>
<dbReference type="Gene3D" id="2.70.98.10">
    <property type="match status" value="1"/>
</dbReference>
<dbReference type="CDD" id="cd09021">
    <property type="entry name" value="Aldose_epim_Ec_YphB"/>
    <property type="match status" value="1"/>
</dbReference>
<dbReference type="GO" id="GO:0016853">
    <property type="term" value="F:isomerase activity"/>
    <property type="evidence" value="ECO:0007669"/>
    <property type="project" value="InterPro"/>
</dbReference>
<protein>
    <submittedName>
        <fullName evidence="2">Aldose 1-epimerase</fullName>
    </submittedName>
</protein>
<dbReference type="EMBL" id="FRXO01000007">
    <property type="protein sequence ID" value="SHO66643.1"/>
    <property type="molecule type" value="Genomic_DNA"/>
</dbReference>
<feature type="region of interest" description="Disordered" evidence="1">
    <location>
        <begin position="1"/>
        <end position="27"/>
    </location>
</feature>
<organism evidence="2 3">
    <name type="scientific">Pseudoxanthobacter soli DSM 19599</name>
    <dbReference type="NCBI Taxonomy" id="1123029"/>
    <lineage>
        <taxon>Bacteria</taxon>
        <taxon>Pseudomonadati</taxon>
        <taxon>Pseudomonadota</taxon>
        <taxon>Alphaproteobacteria</taxon>
        <taxon>Hyphomicrobiales</taxon>
        <taxon>Segnochrobactraceae</taxon>
        <taxon>Pseudoxanthobacter</taxon>
    </lineage>
</organism>
<keyword evidence="3" id="KW-1185">Reference proteome</keyword>
<reference evidence="2 3" key="1">
    <citation type="submission" date="2016-12" db="EMBL/GenBank/DDBJ databases">
        <authorList>
            <person name="Song W.-J."/>
            <person name="Kurnit D.M."/>
        </authorList>
    </citation>
    <scope>NUCLEOTIDE SEQUENCE [LARGE SCALE GENOMIC DNA]</scope>
    <source>
        <strain evidence="2 3">DSM 19599</strain>
    </source>
</reference>
<dbReference type="InterPro" id="IPR008183">
    <property type="entry name" value="Aldose_1/G6P_1-epimerase"/>
</dbReference>
<dbReference type="STRING" id="1123029.SAMN02745172_03302"/>
<dbReference type="Pfam" id="PF01263">
    <property type="entry name" value="Aldose_epim"/>
    <property type="match status" value="1"/>
</dbReference>